<evidence type="ECO:0000313" key="2">
    <source>
        <dbReference type="EMBL" id="AMK10024.1"/>
    </source>
</evidence>
<dbReference type="Proteomes" id="UP000055611">
    <property type="component" value="Chromosome"/>
</dbReference>
<dbReference type="PANTHER" id="PTHR38474:SF1">
    <property type="entry name" value="SLR0299 PROTEIN"/>
    <property type="match status" value="1"/>
</dbReference>
<keyword evidence="4" id="KW-1185">Reference proteome</keyword>
<dbReference type="SUPFAM" id="SSF52777">
    <property type="entry name" value="CoA-dependent acyltransferases"/>
    <property type="match status" value="1"/>
</dbReference>
<reference evidence="2 4" key="1">
    <citation type="journal article" date="2016" name="Front. Microbiol.">
        <title>Genome Sequence of the Piezophilic, Mesophilic Sulfate-Reducing Bacterium Desulfovibrio indicus J2T.</title>
        <authorList>
            <person name="Cao J."/>
            <person name="Maignien L."/>
            <person name="Shao Z."/>
            <person name="Alain K."/>
            <person name="Jebbar M."/>
        </authorList>
    </citation>
    <scope>NUCLEOTIDE SEQUENCE [LARGE SCALE GENOMIC DNA]</scope>
    <source>
        <strain evidence="2 4">J2</strain>
    </source>
</reference>
<dbReference type="Proteomes" id="UP000295506">
    <property type="component" value="Unassembled WGS sequence"/>
</dbReference>
<accession>A0A126QJ61</accession>
<dbReference type="InterPro" id="IPR023213">
    <property type="entry name" value="CAT-like_dom_sf"/>
</dbReference>
<dbReference type="KEGG" id="dej:AWY79_02290"/>
<dbReference type="OrthoDB" id="9801766at2"/>
<proteinExistence type="predicted"/>
<name>A0A126QJ61_9BACT</name>
<dbReference type="SMART" id="SM01059">
    <property type="entry name" value="CAT"/>
    <property type="match status" value="1"/>
</dbReference>
<organism evidence="3 5">
    <name type="scientific">Pseudodesulfovibrio indicus</name>
    <dbReference type="NCBI Taxonomy" id="1716143"/>
    <lineage>
        <taxon>Bacteria</taxon>
        <taxon>Pseudomonadati</taxon>
        <taxon>Thermodesulfobacteriota</taxon>
        <taxon>Desulfovibrionia</taxon>
        <taxon>Desulfovibrionales</taxon>
        <taxon>Desulfovibrionaceae</taxon>
    </lineage>
</organism>
<dbReference type="EMBL" id="SOBK01000010">
    <property type="protein sequence ID" value="TDT87008.1"/>
    <property type="molecule type" value="Genomic_DNA"/>
</dbReference>
<dbReference type="AlphaFoldDB" id="A0A126QJ61"/>
<dbReference type="PIRSF" id="PIRSF000440">
    <property type="entry name" value="CAT"/>
    <property type="match status" value="1"/>
</dbReference>
<dbReference type="InterPro" id="IPR001707">
    <property type="entry name" value="Cmp_AcTrfase"/>
</dbReference>
<protein>
    <submittedName>
        <fullName evidence="3">Chloramphenicol O-acetyltransferase type A</fullName>
    </submittedName>
</protein>
<dbReference type="GO" id="GO:0008811">
    <property type="term" value="F:chloramphenicol O-acetyltransferase activity"/>
    <property type="evidence" value="ECO:0007669"/>
    <property type="project" value="InterPro"/>
</dbReference>
<feature type="active site" description="Proton acceptor" evidence="1">
    <location>
        <position position="185"/>
    </location>
</feature>
<dbReference type="Gene3D" id="3.30.559.10">
    <property type="entry name" value="Chloramphenicol acetyltransferase-like domain"/>
    <property type="match status" value="1"/>
</dbReference>
<evidence type="ECO:0000313" key="3">
    <source>
        <dbReference type="EMBL" id="TDT87008.1"/>
    </source>
</evidence>
<dbReference type="PANTHER" id="PTHR38474">
    <property type="entry name" value="SLR0299 PROTEIN"/>
    <property type="match status" value="1"/>
</dbReference>
<evidence type="ECO:0000313" key="4">
    <source>
        <dbReference type="Proteomes" id="UP000055611"/>
    </source>
</evidence>
<evidence type="ECO:0000256" key="1">
    <source>
        <dbReference type="PIRSR" id="PIRSR000440-1"/>
    </source>
</evidence>
<sequence length="208" mass="23980">MRTIDQRNWPRKSLYDYFRSLPSPHFSITADADVTRLVTRAKPRGVSVFNGVLYAVLHAANRIPEFRQRLRGDQVVEHDSVHPAPTVPIEGDRFAFCYFDYAPLWDDFDRACARAVENAKRQTELADGSADRDDLVFTTCLPWLAFTSMHHPVQGPDDAFPRIAWGKFTERQGRWTMPVNVQLHHALADGLHAARFYQYTQETLDLFE</sequence>
<dbReference type="EMBL" id="CP014206">
    <property type="protein sequence ID" value="AMK10024.1"/>
    <property type="molecule type" value="Genomic_DNA"/>
</dbReference>
<dbReference type="RefSeq" id="WP_066799714.1">
    <property type="nucleotide sequence ID" value="NZ_CP014206.1"/>
</dbReference>
<dbReference type="Pfam" id="PF00302">
    <property type="entry name" value="CAT"/>
    <property type="match status" value="1"/>
</dbReference>
<gene>
    <name evidence="2" type="ORF">AWY79_02290</name>
    <name evidence="3" type="ORF">EDC59_11089</name>
</gene>
<evidence type="ECO:0000313" key="5">
    <source>
        <dbReference type="Proteomes" id="UP000295506"/>
    </source>
</evidence>
<reference evidence="3 5" key="2">
    <citation type="submission" date="2019-03" db="EMBL/GenBank/DDBJ databases">
        <title>Genomic Encyclopedia of Type Strains, Phase IV (KMG-IV): sequencing the most valuable type-strain genomes for metagenomic binning, comparative biology and taxonomic classification.</title>
        <authorList>
            <person name="Goeker M."/>
        </authorList>
    </citation>
    <scope>NUCLEOTIDE SEQUENCE [LARGE SCALE GENOMIC DNA]</scope>
    <source>
        <strain evidence="3 5">DSM 101483</strain>
    </source>
</reference>